<proteinExistence type="predicted"/>
<sequence length="183" mass="20465">MVELASFVVYVVDGFLVDADEHRVSQFDVFPLDDLIIEVLQQVLVVTDAVAHRLVGALHVQHRAQRLVHHIDDVEGPGVFVQIHIQFLVFAHLFTAVFMQQLIAVLQSAACQQEAALLLVVVDVCFHRYRIESPLRQGCIGEEGNQQESYDDGMSHSPFLPQFSFSLSSPFPLLGSAFSLHRS</sequence>
<evidence type="ECO:0000313" key="2">
    <source>
        <dbReference type="Proteomes" id="UP000594042"/>
    </source>
</evidence>
<dbReference type="EMBL" id="AP023322">
    <property type="protein sequence ID" value="BCI62822.1"/>
    <property type="molecule type" value="Genomic_DNA"/>
</dbReference>
<reference evidence="2" key="1">
    <citation type="submission" date="2020-07" db="EMBL/GenBank/DDBJ databases">
        <title>Complete genome sequencing of Coprobacter sp. strain 2CBH44.</title>
        <authorList>
            <person name="Sakamoto M."/>
            <person name="Murakami T."/>
            <person name="Mori H."/>
        </authorList>
    </citation>
    <scope>NUCLEOTIDE SEQUENCE [LARGE SCALE GENOMIC DNA]</scope>
    <source>
        <strain evidence="2">2CBH44</strain>
    </source>
</reference>
<dbReference type="AlphaFoldDB" id="A0A7G1HVK6"/>
<organism evidence="1 2">
    <name type="scientific">Coprobacter secundus subsp. similis</name>
    <dbReference type="NCBI Taxonomy" id="2751153"/>
    <lineage>
        <taxon>Bacteria</taxon>
        <taxon>Pseudomonadati</taxon>
        <taxon>Bacteroidota</taxon>
        <taxon>Bacteroidia</taxon>
        <taxon>Bacteroidales</taxon>
        <taxon>Barnesiellaceae</taxon>
        <taxon>Coprobacter</taxon>
    </lineage>
</organism>
<name>A0A7G1HVK6_9BACT</name>
<gene>
    <name evidence="1" type="ORF">Cop2CBH44_11750</name>
</gene>
<keyword evidence="2" id="KW-1185">Reference proteome</keyword>
<dbReference type="KEGG" id="copr:Cop2CBH44_11750"/>
<dbReference type="Proteomes" id="UP000594042">
    <property type="component" value="Chromosome"/>
</dbReference>
<accession>A0A7G1HVK6</accession>
<evidence type="ECO:0000313" key="1">
    <source>
        <dbReference type="EMBL" id="BCI62822.1"/>
    </source>
</evidence>
<protein>
    <submittedName>
        <fullName evidence="1">Uncharacterized protein</fullName>
    </submittedName>
</protein>